<dbReference type="EMBL" id="CACRUG010000011">
    <property type="protein sequence ID" value="VYU28202.1"/>
    <property type="molecule type" value="Genomic_DNA"/>
</dbReference>
<dbReference type="PANTHER" id="PTHR43228">
    <property type="entry name" value="TWO-COMPONENT RESPONSE REGULATOR"/>
    <property type="match status" value="1"/>
</dbReference>
<dbReference type="OMA" id="QKTSMDR"/>
<sequence length="192" mass="21757">MRVLIVDDESLIRMDLRDIIESCGHEVVAEGTNGVEALELCKKHKPDIILMDVKMPELDGIEAARQIGFHHEAPVVLLTSYSQQDLIDKARDSGVYGYLIKPVREEQLVPSLEMALGRYKSDAQLREKMAELEQSLEDRKIIQKGTGILMELYSISEAEAYNRIRTLSMNKQISIIETCNLIIKQSNKSNNI</sequence>
<evidence type="ECO:0000256" key="1">
    <source>
        <dbReference type="PROSITE-ProRule" id="PRU00169"/>
    </source>
</evidence>
<organism evidence="4">
    <name type="scientific">Veillonella parvula</name>
    <name type="common">Staphylococcus parvulus</name>
    <dbReference type="NCBI Taxonomy" id="29466"/>
    <lineage>
        <taxon>Bacteria</taxon>
        <taxon>Bacillati</taxon>
        <taxon>Bacillota</taxon>
        <taxon>Negativicutes</taxon>
        <taxon>Veillonellales</taxon>
        <taxon>Veillonellaceae</taxon>
        <taxon>Veillonella</taxon>
    </lineage>
</organism>
<dbReference type="Gene3D" id="1.10.10.10">
    <property type="entry name" value="Winged helix-like DNA-binding domain superfamily/Winged helix DNA-binding domain"/>
    <property type="match status" value="1"/>
</dbReference>
<dbReference type="InterPro" id="IPR011006">
    <property type="entry name" value="CheY-like_superfamily"/>
</dbReference>
<dbReference type="SMART" id="SM00448">
    <property type="entry name" value="REC"/>
    <property type="match status" value="1"/>
</dbReference>
<feature type="domain" description="ANTAR" evidence="3">
    <location>
        <begin position="122"/>
        <end position="183"/>
    </location>
</feature>
<dbReference type="GO" id="GO:0003723">
    <property type="term" value="F:RNA binding"/>
    <property type="evidence" value="ECO:0007669"/>
    <property type="project" value="InterPro"/>
</dbReference>
<dbReference type="PIRSF" id="PIRSF036382">
    <property type="entry name" value="RR_antiterm"/>
    <property type="match status" value="1"/>
</dbReference>
<dbReference type="RefSeq" id="WP_012864453.1">
    <property type="nucleotide sequence ID" value="NZ_CACRUG010000011.1"/>
</dbReference>
<feature type="domain" description="Response regulatory" evidence="2">
    <location>
        <begin position="2"/>
        <end position="116"/>
    </location>
</feature>
<dbReference type="InterPro" id="IPR005561">
    <property type="entry name" value="ANTAR"/>
</dbReference>
<dbReference type="PROSITE" id="PS50921">
    <property type="entry name" value="ANTAR"/>
    <property type="match status" value="1"/>
</dbReference>
<protein>
    <submittedName>
        <fullName evidence="4">Putative transcriptional regulatory protein pdtaR</fullName>
    </submittedName>
</protein>
<accession>A0A6N3DIQ0</accession>
<dbReference type="PROSITE" id="PS50110">
    <property type="entry name" value="RESPONSE_REGULATORY"/>
    <property type="match status" value="1"/>
</dbReference>
<dbReference type="GeneID" id="69653589"/>
<dbReference type="AlphaFoldDB" id="A0A6N3DIQ0"/>
<dbReference type="InterPro" id="IPR036388">
    <property type="entry name" value="WH-like_DNA-bd_sf"/>
</dbReference>
<dbReference type="SMART" id="SM01012">
    <property type="entry name" value="ANTAR"/>
    <property type="match status" value="1"/>
</dbReference>
<dbReference type="Pfam" id="PF00072">
    <property type="entry name" value="Response_reg"/>
    <property type="match status" value="1"/>
</dbReference>
<evidence type="ECO:0000313" key="4">
    <source>
        <dbReference type="EMBL" id="VYU28202.1"/>
    </source>
</evidence>
<evidence type="ECO:0000259" key="3">
    <source>
        <dbReference type="PROSITE" id="PS50921"/>
    </source>
</evidence>
<reference evidence="4" key="1">
    <citation type="submission" date="2019-11" db="EMBL/GenBank/DDBJ databases">
        <authorList>
            <person name="Feng L."/>
        </authorList>
    </citation>
    <scope>NUCLEOTIDE SEQUENCE</scope>
    <source>
        <strain evidence="4">VparvulaLFYP99</strain>
    </source>
</reference>
<dbReference type="Gene3D" id="3.40.50.2300">
    <property type="match status" value="1"/>
</dbReference>
<dbReference type="SUPFAM" id="SSF52172">
    <property type="entry name" value="CheY-like"/>
    <property type="match status" value="1"/>
</dbReference>
<feature type="modified residue" description="4-aspartylphosphate" evidence="1">
    <location>
        <position position="52"/>
    </location>
</feature>
<keyword evidence="1" id="KW-0597">Phosphoprotein</keyword>
<dbReference type="InterPro" id="IPR001789">
    <property type="entry name" value="Sig_transdc_resp-reg_receiver"/>
</dbReference>
<proteinExistence type="predicted"/>
<dbReference type="PANTHER" id="PTHR43228:SF6">
    <property type="entry name" value="RESPONSE REGULATOR RECEIVER"/>
    <property type="match status" value="1"/>
</dbReference>
<evidence type="ECO:0000259" key="2">
    <source>
        <dbReference type="PROSITE" id="PS50110"/>
    </source>
</evidence>
<dbReference type="GO" id="GO:0000160">
    <property type="term" value="P:phosphorelay signal transduction system"/>
    <property type="evidence" value="ECO:0007669"/>
    <property type="project" value="InterPro"/>
</dbReference>
<name>A0A6N3DIQ0_VEIPA</name>
<dbReference type="InterPro" id="IPR052048">
    <property type="entry name" value="ST_Response_Regulator"/>
</dbReference>
<dbReference type="Pfam" id="PF03861">
    <property type="entry name" value="ANTAR"/>
    <property type="match status" value="1"/>
</dbReference>
<dbReference type="InterPro" id="IPR008327">
    <property type="entry name" value="Sig_transdc_resp-reg_antiterm"/>
</dbReference>
<gene>
    <name evidence="4" type="primary">pdtaR</name>
    <name evidence="4" type="ORF">VPLFYP99_00498</name>
</gene>